<dbReference type="GO" id="GO:0045893">
    <property type="term" value="P:positive regulation of DNA-templated transcription"/>
    <property type="evidence" value="ECO:0007669"/>
    <property type="project" value="TreeGrafter"/>
</dbReference>
<evidence type="ECO:0000256" key="2">
    <source>
        <dbReference type="ARBA" id="ARBA00010606"/>
    </source>
</evidence>
<evidence type="ECO:0000256" key="7">
    <source>
        <dbReference type="ARBA" id="ARBA00023242"/>
    </source>
</evidence>
<keyword evidence="4" id="KW-0805">Transcription regulation</keyword>
<keyword evidence="6" id="KW-0804">Transcription</keyword>
<name>A0AAW2I1K9_9NEOP</name>
<accession>A0AAW2I1K9</accession>
<dbReference type="AlphaFoldDB" id="A0AAW2I1K9"/>
<keyword evidence="7" id="KW-0539">Nucleus</keyword>
<comment type="function">
    <text evidence="8">Component of the Mediator complex, a coactivator involved in the regulated transcription of nearly all RNA polymerase II-dependent genes. Mediator functions as a bridge to convey information from gene-specific regulatory proteins to the basal RNA polymerase II transcription machinery. Mediator is recruited to promoters by direct interactions with regulatory proteins and serves as a scaffold for the assembly of a functional preinitiation complex with RNA polymerase II and the general transcription factors.</text>
</comment>
<evidence type="ECO:0000313" key="10">
    <source>
        <dbReference type="EMBL" id="KAL0275813.1"/>
    </source>
</evidence>
<dbReference type="Pfam" id="PF11315">
    <property type="entry name" value="Med30"/>
    <property type="match status" value="1"/>
</dbReference>
<dbReference type="GO" id="GO:0016592">
    <property type="term" value="C:mediator complex"/>
    <property type="evidence" value="ECO:0007669"/>
    <property type="project" value="TreeGrafter"/>
</dbReference>
<keyword evidence="5" id="KW-0010">Activator</keyword>
<evidence type="ECO:0000256" key="4">
    <source>
        <dbReference type="ARBA" id="ARBA00023015"/>
    </source>
</evidence>
<evidence type="ECO:0000256" key="8">
    <source>
        <dbReference type="ARBA" id="ARBA00025687"/>
    </source>
</evidence>
<dbReference type="PANTHER" id="PTHR31705:SF4">
    <property type="entry name" value="MEDIATOR OF RNA POLYMERASE II TRANSCRIPTION SUBUNIT 30"/>
    <property type="match status" value="1"/>
</dbReference>
<comment type="similarity">
    <text evidence="2">Belongs to the Mediator complex subunit 30 family.</text>
</comment>
<reference evidence="10" key="1">
    <citation type="journal article" date="2024" name="Gigascience">
        <title>Chromosome-level genome of the poultry shaft louse Menopon gallinae provides insight into the host-switching and adaptive evolution of parasitic lice.</title>
        <authorList>
            <person name="Xu Y."/>
            <person name="Ma L."/>
            <person name="Liu S."/>
            <person name="Liang Y."/>
            <person name="Liu Q."/>
            <person name="He Z."/>
            <person name="Tian L."/>
            <person name="Duan Y."/>
            <person name="Cai W."/>
            <person name="Li H."/>
            <person name="Song F."/>
        </authorList>
    </citation>
    <scope>NUCLEOTIDE SEQUENCE</scope>
    <source>
        <strain evidence="10">Cailab_2023a</strain>
    </source>
</reference>
<comment type="caution">
    <text evidence="10">The sequence shown here is derived from an EMBL/GenBank/DDBJ whole genome shotgun (WGS) entry which is preliminary data.</text>
</comment>
<evidence type="ECO:0000256" key="9">
    <source>
        <dbReference type="ARBA" id="ARBA00031981"/>
    </source>
</evidence>
<evidence type="ECO:0000256" key="3">
    <source>
        <dbReference type="ARBA" id="ARBA00019664"/>
    </source>
</evidence>
<dbReference type="PANTHER" id="PTHR31705">
    <property type="entry name" value="MEDIATOR OF RNA POLYMERASE II TRANSCRIPTION SUBUNIT 30"/>
    <property type="match status" value="1"/>
</dbReference>
<comment type="subcellular location">
    <subcellularLocation>
        <location evidence="1">Nucleus</location>
    </subcellularLocation>
</comment>
<dbReference type="InterPro" id="IPR021019">
    <property type="entry name" value="Mediator_Med30_met"/>
</dbReference>
<evidence type="ECO:0000256" key="6">
    <source>
        <dbReference type="ARBA" id="ARBA00023163"/>
    </source>
</evidence>
<dbReference type="GO" id="GO:0003712">
    <property type="term" value="F:transcription coregulator activity"/>
    <property type="evidence" value="ECO:0007669"/>
    <property type="project" value="TreeGrafter"/>
</dbReference>
<sequence>MSGSSHPYPSGYAAAQQQSAMHNSLASQFNAGTVPGLPGPMNTGLQFNLPQNPNQPGQAGGPVSAQAVSQVASVMPNSNVNDSMACAPSGPPNPVRVGAVAPADNPTQVTQASRDINTASLCKIGQETVQDIVSRTQEIFQTLKTIQPPNGTIPGTNTSNEKKAKIQEQLRTIRILFKRLRLIYEKCNENTQLQGMEYTHIESLIPLKDEWDMKSEERKNSEAYRQASEECKELMDQVTLKNKHLKEIVDHLRRIIWEINTMLAMRRSKKVLKTGYKK</sequence>
<evidence type="ECO:0000256" key="1">
    <source>
        <dbReference type="ARBA" id="ARBA00004123"/>
    </source>
</evidence>
<protein>
    <recommendedName>
        <fullName evidence="3">Mediator of RNA polymerase II transcription subunit 30</fullName>
    </recommendedName>
    <alternativeName>
        <fullName evidence="9">Mediator complex subunit 30</fullName>
    </alternativeName>
</protein>
<gene>
    <name evidence="10" type="ORF">PYX00_003551</name>
</gene>
<evidence type="ECO:0000256" key="5">
    <source>
        <dbReference type="ARBA" id="ARBA00023159"/>
    </source>
</evidence>
<proteinExistence type="inferred from homology"/>
<organism evidence="10">
    <name type="scientific">Menopon gallinae</name>
    <name type="common">poultry shaft louse</name>
    <dbReference type="NCBI Taxonomy" id="328185"/>
    <lineage>
        <taxon>Eukaryota</taxon>
        <taxon>Metazoa</taxon>
        <taxon>Ecdysozoa</taxon>
        <taxon>Arthropoda</taxon>
        <taxon>Hexapoda</taxon>
        <taxon>Insecta</taxon>
        <taxon>Pterygota</taxon>
        <taxon>Neoptera</taxon>
        <taxon>Paraneoptera</taxon>
        <taxon>Psocodea</taxon>
        <taxon>Troctomorpha</taxon>
        <taxon>Phthiraptera</taxon>
        <taxon>Amblycera</taxon>
        <taxon>Menoponidae</taxon>
        <taxon>Menopon</taxon>
    </lineage>
</organism>
<dbReference type="EMBL" id="JARGDH010000002">
    <property type="protein sequence ID" value="KAL0275813.1"/>
    <property type="molecule type" value="Genomic_DNA"/>
</dbReference>